<proteinExistence type="predicted"/>
<dbReference type="Pfam" id="PF21716">
    <property type="entry name" value="dnstrm_HI1420"/>
    <property type="match status" value="1"/>
</dbReference>
<dbReference type="RefSeq" id="WP_200985067.1">
    <property type="nucleotide sequence ID" value="NZ_MK318968.1"/>
</dbReference>
<gene>
    <name evidence="1" type="ORF">pC5.7b_441</name>
</gene>
<dbReference type="InterPro" id="IPR014057">
    <property type="entry name" value="HI1420"/>
</dbReference>
<reference evidence="1" key="1">
    <citation type="submission" date="2018-12" db="EMBL/GenBank/DDBJ databases">
        <title>Three Rhizobium rhizogenes strains isolated from the same crown gall tumor carry diverse plasmids.</title>
        <authorList>
            <person name="Pulawska J."/>
            <person name="Kuzmanovic N."/>
        </authorList>
    </citation>
    <scope>NUCLEOTIDE SEQUENCE</scope>
    <source>
        <strain evidence="1">C5.7</strain>
        <plasmid evidence="1">pC5.7b</plasmid>
    </source>
</reference>
<sequence length="107" mass="11680">MCKERIVQDIEQGCGNRGYFMRNGTVVFVLLCGSDRGTQSKDIEKAKALAKALKEEDMPLVTRPFDSARYLDSEGAIAEYIMAASESGDPQELAMALGVIAKARGYL</sequence>
<accession>A0A7S5DQL6</accession>
<evidence type="ECO:0000313" key="1">
    <source>
        <dbReference type="EMBL" id="QCL09308.1"/>
    </source>
</evidence>
<organism evidence="1">
    <name type="scientific">Rhizobium rhizogenes</name>
    <name type="common">Agrobacterium rhizogenes</name>
    <dbReference type="NCBI Taxonomy" id="359"/>
    <lineage>
        <taxon>Bacteria</taxon>
        <taxon>Pseudomonadati</taxon>
        <taxon>Pseudomonadota</taxon>
        <taxon>Alphaproteobacteria</taxon>
        <taxon>Hyphomicrobiales</taxon>
        <taxon>Rhizobiaceae</taxon>
        <taxon>Rhizobium/Agrobacterium group</taxon>
        <taxon>Rhizobium</taxon>
    </lineage>
</organism>
<name>A0A7S5DQL6_RHIRH</name>
<geneLocation type="plasmid" evidence="1">
    <name>pC5.7b</name>
</geneLocation>
<keyword evidence="1" id="KW-0614">Plasmid</keyword>
<dbReference type="EMBL" id="MK318968">
    <property type="protein sequence ID" value="QCL09308.1"/>
    <property type="molecule type" value="Genomic_DNA"/>
</dbReference>
<protein>
    <submittedName>
        <fullName evidence="1">Uncharacterized protein</fullName>
    </submittedName>
</protein>
<dbReference type="AlphaFoldDB" id="A0A7S5DQL6"/>